<evidence type="ECO:0000256" key="5">
    <source>
        <dbReference type="SAM" id="Phobius"/>
    </source>
</evidence>
<protein>
    <recommendedName>
        <fullName evidence="8">Proton-coupled folate transporter-like protein</fullName>
    </recommendedName>
</protein>
<feature type="transmembrane region" description="Helical" evidence="5">
    <location>
        <begin position="356"/>
        <end position="373"/>
    </location>
</feature>
<name>A0AA89CB99_PINIB</name>
<keyword evidence="4 5" id="KW-0472">Membrane</keyword>
<comment type="caution">
    <text evidence="6">The sequence shown here is derived from an EMBL/GenBank/DDBJ whole genome shotgun (WGS) entry which is preliminary data.</text>
</comment>
<feature type="transmembrane region" description="Helical" evidence="5">
    <location>
        <begin position="133"/>
        <end position="154"/>
    </location>
</feature>
<feature type="transmembrane region" description="Helical" evidence="5">
    <location>
        <begin position="160"/>
        <end position="182"/>
    </location>
</feature>
<evidence type="ECO:0000256" key="3">
    <source>
        <dbReference type="ARBA" id="ARBA00022989"/>
    </source>
</evidence>
<feature type="transmembrane region" description="Helical" evidence="5">
    <location>
        <begin position="379"/>
        <end position="400"/>
    </location>
</feature>
<evidence type="ECO:0008006" key="8">
    <source>
        <dbReference type="Google" id="ProtNLM"/>
    </source>
</evidence>
<evidence type="ECO:0000256" key="2">
    <source>
        <dbReference type="ARBA" id="ARBA00022692"/>
    </source>
</evidence>
<evidence type="ECO:0000256" key="1">
    <source>
        <dbReference type="ARBA" id="ARBA00004141"/>
    </source>
</evidence>
<keyword evidence="3 5" id="KW-1133">Transmembrane helix</keyword>
<dbReference type="Gene3D" id="1.20.1250.20">
    <property type="entry name" value="MFS general substrate transporter like domains"/>
    <property type="match status" value="1"/>
</dbReference>
<gene>
    <name evidence="6" type="ORF">FSP39_024692</name>
</gene>
<dbReference type="PANTHER" id="PTHR23507">
    <property type="entry name" value="ZGC:174356"/>
    <property type="match status" value="1"/>
</dbReference>
<feature type="transmembrane region" description="Helical" evidence="5">
    <location>
        <begin position="203"/>
        <end position="222"/>
    </location>
</feature>
<dbReference type="PANTHER" id="PTHR23507:SF1">
    <property type="entry name" value="FI18259P1-RELATED"/>
    <property type="match status" value="1"/>
</dbReference>
<comment type="subcellular location">
    <subcellularLocation>
        <location evidence="1">Membrane</location>
        <topology evidence="1">Multi-pass membrane protein</topology>
    </subcellularLocation>
</comment>
<dbReference type="GO" id="GO:0016020">
    <property type="term" value="C:membrane"/>
    <property type="evidence" value="ECO:0007669"/>
    <property type="project" value="UniProtKB-SubCell"/>
</dbReference>
<feature type="transmembrane region" description="Helical" evidence="5">
    <location>
        <begin position="442"/>
        <end position="462"/>
    </location>
</feature>
<dbReference type="SUPFAM" id="SSF103473">
    <property type="entry name" value="MFS general substrate transporter"/>
    <property type="match status" value="1"/>
</dbReference>
<accession>A0AA89CB99</accession>
<sequence length="463" mass="50872">MDDESKPLLKSLPADDSILPEDSIRYETPTKNILLPLGMFLFALGLQLGSTSFQQYVYNSTSSADGHPNISSLFSNGNTTDELSCGKNETSSQNQNEKESANLILYLETIEFSIGLPVILIAGIYSDFYGRKAFLLLSTFGASLYLLVIALVVFFNFPTFYIYVAYGIYGITGTHYTFYLAATTLIADTTKAGKNRSFHITMIYAYIGTGLTLASVGSGFFIQYTGFAVPLAASSGSCFLATVLLSFQRETLTEKIRAEKPPFFQTFLRSLGFFVGKGYAFGAKQWKFMLVLIAFNFNLSPLTTVTALTTLFQLGEPFCFSAEMIGYFQASADFAHLVIGTIFLKILYFCINDEHVTIIGLVSGVAYFTIMGFSSSVWMVYMGAGCGLLAIIPLSVYRGIMSGMVSPKYQGALFSLVYLCEALCRLSGNAIFMSIYGHTQSFMKGFVFVVMAGFYAISCLLFM</sequence>
<feature type="transmembrane region" description="Helical" evidence="5">
    <location>
        <begin position="228"/>
        <end position="247"/>
    </location>
</feature>
<feature type="transmembrane region" description="Helical" evidence="5">
    <location>
        <begin position="412"/>
        <end position="436"/>
    </location>
</feature>
<dbReference type="InterPro" id="IPR011701">
    <property type="entry name" value="MFS"/>
</dbReference>
<dbReference type="GO" id="GO:0022857">
    <property type="term" value="F:transmembrane transporter activity"/>
    <property type="evidence" value="ECO:0007669"/>
    <property type="project" value="InterPro"/>
</dbReference>
<evidence type="ECO:0000313" key="6">
    <source>
        <dbReference type="EMBL" id="KAK3107899.1"/>
    </source>
</evidence>
<dbReference type="InterPro" id="IPR036259">
    <property type="entry name" value="MFS_trans_sf"/>
</dbReference>
<proteinExistence type="predicted"/>
<dbReference type="Proteomes" id="UP001186944">
    <property type="component" value="Unassembled WGS sequence"/>
</dbReference>
<dbReference type="Pfam" id="PF07690">
    <property type="entry name" value="MFS_1"/>
    <property type="match status" value="1"/>
</dbReference>
<keyword evidence="7" id="KW-1185">Reference proteome</keyword>
<dbReference type="EMBL" id="VSWD01000002">
    <property type="protein sequence ID" value="KAK3107899.1"/>
    <property type="molecule type" value="Genomic_DNA"/>
</dbReference>
<reference evidence="6" key="1">
    <citation type="submission" date="2019-08" db="EMBL/GenBank/DDBJ databases">
        <title>The improved chromosome-level genome for the pearl oyster Pinctada fucata martensii using PacBio sequencing and Hi-C.</title>
        <authorList>
            <person name="Zheng Z."/>
        </authorList>
    </citation>
    <scope>NUCLEOTIDE SEQUENCE</scope>
    <source>
        <strain evidence="6">ZZ-2019</strain>
        <tissue evidence="6">Adductor muscle</tissue>
    </source>
</reference>
<feature type="transmembrane region" description="Helical" evidence="5">
    <location>
        <begin position="103"/>
        <end position="126"/>
    </location>
</feature>
<feature type="transmembrane region" description="Helical" evidence="5">
    <location>
        <begin position="33"/>
        <end position="53"/>
    </location>
</feature>
<feature type="transmembrane region" description="Helical" evidence="5">
    <location>
        <begin position="324"/>
        <end position="344"/>
    </location>
</feature>
<evidence type="ECO:0000256" key="4">
    <source>
        <dbReference type="ARBA" id="ARBA00023136"/>
    </source>
</evidence>
<organism evidence="6 7">
    <name type="scientific">Pinctada imbricata</name>
    <name type="common">Atlantic pearl-oyster</name>
    <name type="synonym">Pinctada martensii</name>
    <dbReference type="NCBI Taxonomy" id="66713"/>
    <lineage>
        <taxon>Eukaryota</taxon>
        <taxon>Metazoa</taxon>
        <taxon>Spiralia</taxon>
        <taxon>Lophotrochozoa</taxon>
        <taxon>Mollusca</taxon>
        <taxon>Bivalvia</taxon>
        <taxon>Autobranchia</taxon>
        <taxon>Pteriomorphia</taxon>
        <taxon>Pterioida</taxon>
        <taxon>Pterioidea</taxon>
        <taxon>Pteriidae</taxon>
        <taxon>Pinctada</taxon>
    </lineage>
</organism>
<feature type="transmembrane region" description="Helical" evidence="5">
    <location>
        <begin position="288"/>
        <end position="312"/>
    </location>
</feature>
<evidence type="ECO:0000313" key="7">
    <source>
        <dbReference type="Proteomes" id="UP001186944"/>
    </source>
</evidence>
<dbReference type="AlphaFoldDB" id="A0AA89CB99"/>
<keyword evidence="2 5" id="KW-0812">Transmembrane</keyword>